<accession>A0ACC2IBE4</accession>
<protein>
    <submittedName>
        <fullName evidence="1">Uncharacterized protein</fullName>
    </submittedName>
</protein>
<proteinExistence type="predicted"/>
<dbReference type="Proteomes" id="UP001153331">
    <property type="component" value="Unassembled WGS sequence"/>
</dbReference>
<evidence type="ECO:0000313" key="1">
    <source>
        <dbReference type="EMBL" id="KAJ8112465.1"/>
    </source>
</evidence>
<dbReference type="EMBL" id="JAPHNI010000322">
    <property type="protein sequence ID" value="KAJ8112465.1"/>
    <property type="molecule type" value="Genomic_DNA"/>
</dbReference>
<comment type="caution">
    <text evidence="1">The sequence shown here is derived from an EMBL/GenBank/DDBJ whole genome shotgun (WGS) entry which is preliminary data.</text>
</comment>
<gene>
    <name evidence="1" type="ORF">OPT61_g5171</name>
</gene>
<keyword evidence="2" id="KW-1185">Reference proteome</keyword>
<reference evidence="1" key="1">
    <citation type="submission" date="2022-11" db="EMBL/GenBank/DDBJ databases">
        <title>Genome Sequence of Boeremia exigua.</title>
        <authorList>
            <person name="Buettner E."/>
        </authorList>
    </citation>
    <scope>NUCLEOTIDE SEQUENCE</scope>
    <source>
        <strain evidence="1">CU02</strain>
    </source>
</reference>
<organism evidence="1 2">
    <name type="scientific">Boeremia exigua</name>
    <dbReference type="NCBI Taxonomy" id="749465"/>
    <lineage>
        <taxon>Eukaryota</taxon>
        <taxon>Fungi</taxon>
        <taxon>Dikarya</taxon>
        <taxon>Ascomycota</taxon>
        <taxon>Pezizomycotina</taxon>
        <taxon>Dothideomycetes</taxon>
        <taxon>Pleosporomycetidae</taxon>
        <taxon>Pleosporales</taxon>
        <taxon>Pleosporineae</taxon>
        <taxon>Didymellaceae</taxon>
        <taxon>Boeremia</taxon>
    </lineage>
</organism>
<sequence>MGSKHSQHLKSSEDPYRALADQAASRLDAQYPNGTGAQQIAAAVPNGKEPLIVMFRKNEQGKYAYDQEYYDRWTDKRGKQHRRRGREEEGAAVVSGEASQQNDRNASAGVQADQGGKPVNASTEENGEQGVHRQAHNDVAEAQRAHHIGAAGGRGGHVKVDKARRAFVYRRH</sequence>
<name>A0ACC2IBE4_9PLEO</name>
<evidence type="ECO:0000313" key="2">
    <source>
        <dbReference type="Proteomes" id="UP001153331"/>
    </source>
</evidence>